<dbReference type="SMART" id="SM00708">
    <property type="entry name" value="PhBP"/>
    <property type="match status" value="1"/>
</dbReference>
<dbReference type="AlphaFoldDB" id="A0A1Q3FST1"/>
<dbReference type="Pfam" id="PF01395">
    <property type="entry name" value="PBP_GOBP"/>
    <property type="match status" value="1"/>
</dbReference>
<keyword evidence="3" id="KW-0964">Secreted</keyword>
<reference evidence="7" key="1">
    <citation type="submission" date="2017-01" db="EMBL/GenBank/DDBJ databases">
        <title>A deep insight into the sialotranscriptome of adult male and female Cluex tarsalis mosquitoes.</title>
        <authorList>
            <person name="Ribeiro J.M."/>
            <person name="Moreira F."/>
            <person name="Bernard K.A."/>
            <person name="Calvo E."/>
        </authorList>
    </citation>
    <scope>NUCLEOTIDE SEQUENCE</scope>
    <source>
        <strain evidence="7">Kern County</strain>
        <tissue evidence="7">Salivary glands</tissue>
    </source>
</reference>
<dbReference type="PANTHER" id="PTHR11857">
    <property type="entry name" value="ODORANT BINDING PROTEIN-RELATED"/>
    <property type="match status" value="1"/>
</dbReference>
<dbReference type="EMBL" id="GFDL01004420">
    <property type="protein sequence ID" value="JAV30625.1"/>
    <property type="molecule type" value="Transcribed_RNA"/>
</dbReference>
<feature type="chain" id="PRO_5010361708" evidence="6">
    <location>
        <begin position="20"/>
        <end position="150"/>
    </location>
</feature>
<accession>A0A1Q3FST1</accession>
<evidence type="ECO:0000256" key="2">
    <source>
        <dbReference type="ARBA" id="ARBA00008098"/>
    </source>
</evidence>
<sequence length="150" mass="16729">MIKTVLLAAFLLLGAAVLAGPAGFNPERLGRLIKVCTKGANVTRDLVEGYKRLEFPADPVTKCVMRCIGLNMGVYDDLTGVHMDATWQMFRSGRADSEKKAYIDEHFGCIRGNLASLKEDAYCERVYGSYLCYKDEFERLTMGAAKNHKH</sequence>
<dbReference type="SUPFAM" id="SSF47565">
    <property type="entry name" value="Insect pheromone/odorant-binding proteins"/>
    <property type="match status" value="1"/>
</dbReference>
<feature type="signal peptide" evidence="6">
    <location>
        <begin position="1"/>
        <end position="19"/>
    </location>
</feature>
<name>A0A1Q3FST1_CULTA</name>
<comment type="subcellular location">
    <subcellularLocation>
        <location evidence="1">Secreted</location>
    </subcellularLocation>
</comment>
<dbReference type="InterPro" id="IPR006170">
    <property type="entry name" value="PBP/GOBP"/>
</dbReference>
<dbReference type="GO" id="GO:0005549">
    <property type="term" value="F:odorant binding"/>
    <property type="evidence" value="ECO:0007669"/>
    <property type="project" value="InterPro"/>
</dbReference>
<keyword evidence="4 6" id="KW-0732">Signal</keyword>
<dbReference type="GO" id="GO:0007608">
    <property type="term" value="P:sensory perception of smell"/>
    <property type="evidence" value="ECO:0007669"/>
    <property type="project" value="TreeGrafter"/>
</dbReference>
<dbReference type="InterPro" id="IPR036728">
    <property type="entry name" value="PBP_GOBP_sf"/>
</dbReference>
<dbReference type="CDD" id="cd23992">
    <property type="entry name" value="PBP_GOBP"/>
    <property type="match status" value="1"/>
</dbReference>
<evidence type="ECO:0000313" key="7">
    <source>
        <dbReference type="EMBL" id="JAV30625.1"/>
    </source>
</evidence>
<evidence type="ECO:0000256" key="3">
    <source>
        <dbReference type="ARBA" id="ARBA00022525"/>
    </source>
</evidence>
<comment type="similarity">
    <text evidence="2">Belongs to the PBP/GOBP family.</text>
</comment>
<proteinExistence type="inferred from homology"/>
<evidence type="ECO:0000256" key="6">
    <source>
        <dbReference type="SAM" id="SignalP"/>
    </source>
</evidence>
<evidence type="ECO:0000256" key="1">
    <source>
        <dbReference type="ARBA" id="ARBA00004613"/>
    </source>
</evidence>
<evidence type="ECO:0000256" key="5">
    <source>
        <dbReference type="ARBA" id="ARBA00023157"/>
    </source>
</evidence>
<keyword evidence="5" id="KW-1015">Disulfide bond</keyword>
<organism evidence="7">
    <name type="scientific">Culex tarsalis</name>
    <name type="common">Encephalitis mosquito</name>
    <dbReference type="NCBI Taxonomy" id="7177"/>
    <lineage>
        <taxon>Eukaryota</taxon>
        <taxon>Metazoa</taxon>
        <taxon>Ecdysozoa</taxon>
        <taxon>Arthropoda</taxon>
        <taxon>Hexapoda</taxon>
        <taxon>Insecta</taxon>
        <taxon>Pterygota</taxon>
        <taxon>Neoptera</taxon>
        <taxon>Endopterygota</taxon>
        <taxon>Diptera</taxon>
        <taxon>Nematocera</taxon>
        <taxon>Culicoidea</taxon>
        <taxon>Culicidae</taxon>
        <taxon>Culicinae</taxon>
        <taxon>Culicini</taxon>
        <taxon>Culex</taxon>
        <taxon>Culex</taxon>
    </lineage>
</organism>
<evidence type="ECO:0000256" key="4">
    <source>
        <dbReference type="ARBA" id="ARBA00022729"/>
    </source>
</evidence>
<protein>
    <submittedName>
        <fullName evidence="7">Putative odorant-binding protein 99c</fullName>
    </submittedName>
</protein>
<dbReference type="Gene3D" id="1.10.238.20">
    <property type="entry name" value="Pheromone/general odorant binding protein domain"/>
    <property type="match status" value="1"/>
</dbReference>
<dbReference type="PANTHER" id="PTHR11857:SF46">
    <property type="entry name" value="GENERAL ODORANT-BINDING PROTEIN 99A-RELATED"/>
    <property type="match status" value="1"/>
</dbReference>
<dbReference type="GO" id="GO:0005615">
    <property type="term" value="C:extracellular space"/>
    <property type="evidence" value="ECO:0007669"/>
    <property type="project" value="TreeGrafter"/>
</dbReference>